<sequence length="340" mass="35611">MTTGPLGRDHPLALLRSRVRHALDSHGGLVLITGEAGIGKTTLVSEAVGEARRQGAPVLAGACWESDNAPGHWPWVQVLRGLRRAAGPGRWAEALEAAGPGPELLLDGTGGAGGSTGGPPMDGFALHDSVTTALVTVSRHHPLVVVLEDLHRADPDSLRLLEFAARHTWFERVLLIGTYRDVEAELPDHPLRPLLTALPAAAGTTITLGGLEPADTGALITRVHGRTPAPGVVAEVHRRTGGNPFFIEETARLWGAGAPSGAIAPGVREAIRRRLDLLPPEVTELLGRAAVVGREFRPALLAAICDRTPGEVERLLDRAGAARLITTGADPTEAPPPPGT</sequence>
<comment type="caution">
    <text evidence="4">The sequence shown here is derived from an EMBL/GenBank/DDBJ whole genome shotgun (WGS) entry which is preliminary data.</text>
</comment>
<keyword evidence="1" id="KW-0547">Nucleotide-binding</keyword>
<evidence type="ECO:0000256" key="2">
    <source>
        <dbReference type="ARBA" id="ARBA00022840"/>
    </source>
</evidence>
<feature type="domain" description="Orc1-like AAA ATPase" evidence="3">
    <location>
        <begin position="6"/>
        <end position="176"/>
    </location>
</feature>
<evidence type="ECO:0000259" key="3">
    <source>
        <dbReference type="Pfam" id="PF13191"/>
    </source>
</evidence>
<dbReference type="Pfam" id="PF13191">
    <property type="entry name" value="AAA_16"/>
    <property type="match status" value="1"/>
</dbReference>
<dbReference type="Proteomes" id="UP000530234">
    <property type="component" value="Unassembled WGS sequence"/>
</dbReference>
<dbReference type="PANTHER" id="PTHR16305">
    <property type="entry name" value="TESTICULAR SOLUBLE ADENYLYL CYCLASE"/>
    <property type="match status" value="1"/>
</dbReference>
<organism evidence="4 5">
    <name type="scientific">Streptomyces calidiresistens</name>
    <dbReference type="NCBI Taxonomy" id="1485586"/>
    <lineage>
        <taxon>Bacteria</taxon>
        <taxon>Bacillati</taxon>
        <taxon>Actinomycetota</taxon>
        <taxon>Actinomycetes</taxon>
        <taxon>Kitasatosporales</taxon>
        <taxon>Streptomycetaceae</taxon>
        <taxon>Streptomyces</taxon>
    </lineage>
</organism>
<feature type="non-terminal residue" evidence="4">
    <location>
        <position position="340"/>
    </location>
</feature>
<keyword evidence="5" id="KW-1185">Reference proteome</keyword>
<reference evidence="5" key="1">
    <citation type="submission" date="2019-10" db="EMBL/GenBank/DDBJ databases">
        <title>Streptomyces sp. nov., a novel actinobacterium isolated from alkaline environment.</title>
        <authorList>
            <person name="Golinska P."/>
        </authorList>
    </citation>
    <scope>NUCLEOTIDE SEQUENCE [LARGE SCALE GENOMIC DNA]</scope>
    <source>
        <strain evidence="5">DSM 42108</strain>
    </source>
</reference>
<dbReference type="GO" id="GO:0005737">
    <property type="term" value="C:cytoplasm"/>
    <property type="evidence" value="ECO:0007669"/>
    <property type="project" value="TreeGrafter"/>
</dbReference>
<keyword evidence="2" id="KW-0067">ATP-binding</keyword>
<evidence type="ECO:0000313" key="5">
    <source>
        <dbReference type="Proteomes" id="UP000530234"/>
    </source>
</evidence>
<proteinExistence type="predicted"/>
<dbReference type="PANTHER" id="PTHR16305:SF35">
    <property type="entry name" value="TRANSCRIPTIONAL ACTIVATOR DOMAIN"/>
    <property type="match status" value="1"/>
</dbReference>
<evidence type="ECO:0000313" key="4">
    <source>
        <dbReference type="EMBL" id="MBB0232834.1"/>
    </source>
</evidence>
<dbReference type="GO" id="GO:0004016">
    <property type="term" value="F:adenylate cyclase activity"/>
    <property type="evidence" value="ECO:0007669"/>
    <property type="project" value="TreeGrafter"/>
</dbReference>
<dbReference type="GO" id="GO:0005524">
    <property type="term" value="F:ATP binding"/>
    <property type="evidence" value="ECO:0007669"/>
    <property type="project" value="UniProtKB-KW"/>
</dbReference>
<dbReference type="InterPro" id="IPR027417">
    <property type="entry name" value="P-loop_NTPase"/>
</dbReference>
<protein>
    <submittedName>
        <fullName evidence="4">AAA family ATPase</fullName>
    </submittedName>
</protein>
<dbReference type="AlphaFoldDB" id="A0A7W3T8G4"/>
<dbReference type="RefSeq" id="WP_182667355.1">
    <property type="nucleotide sequence ID" value="NZ_VKHS01001218.1"/>
</dbReference>
<dbReference type="SUPFAM" id="SSF52540">
    <property type="entry name" value="P-loop containing nucleoside triphosphate hydrolases"/>
    <property type="match status" value="1"/>
</dbReference>
<accession>A0A7W3T8G4</accession>
<dbReference type="InterPro" id="IPR041664">
    <property type="entry name" value="AAA_16"/>
</dbReference>
<name>A0A7W3T8G4_9ACTN</name>
<evidence type="ECO:0000256" key="1">
    <source>
        <dbReference type="ARBA" id="ARBA00022741"/>
    </source>
</evidence>
<gene>
    <name evidence="4" type="ORF">FOE67_25930</name>
</gene>
<dbReference type="EMBL" id="VKHS01001218">
    <property type="protein sequence ID" value="MBB0232834.1"/>
    <property type="molecule type" value="Genomic_DNA"/>
</dbReference>